<evidence type="ECO:0000313" key="1">
    <source>
        <dbReference type="EnsemblPlants" id="AVESA.00010b.r2.4AG0598860.1.CDS"/>
    </source>
</evidence>
<dbReference type="EnsemblPlants" id="AVESA.00010b.r2.4AG0598860.1">
    <property type="protein sequence ID" value="AVESA.00010b.r2.4AG0598860.1.CDS"/>
    <property type="gene ID" value="AVESA.00010b.r2.4AG0598860"/>
</dbReference>
<reference evidence="1" key="2">
    <citation type="submission" date="2025-09" db="UniProtKB">
        <authorList>
            <consortium name="EnsemblPlants"/>
        </authorList>
    </citation>
    <scope>IDENTIFICATION</scope>
</reference>
<reference evidence="1" key="1">
    <citation type="submission" date="2021-05" db="EMBL/GenBank/DDBJ databases">
        <authorList>
            <person name="Scholz U."/>
            <person name="Mascher M."/>
            <person name="Fiebig A."/>
        </authorList>
    </citation>
    <scope>NUCLEOTIDE SEQUENCE [LARGE SCALE GENOMIC DNA]</scope>
</reference>
<keyword evidence="2" id="KW-1185">Reference proteome</keyword>
<dbReference type="Proteomes" id="UP001732700">
    <property type="component" value="Chromosome 4A"/>
</dbReference>
<sequence>MQPAKKTRRRCPAVATSDDATGEYSSLWTTSLPGDLLLLVAWHVLAGDFLDYIRFRAVCRQWRDGTMCPRGRGVADPRFHPRRWLMFPEGHGLHPGHNKLRGHLRFLNLDTGIFVRLKLPHFRDHCILDSVDGLLLLQRDHDAAVFLLHPFTGDLAELPPLSTLLPQLQSYRSSFCVDNWFFISLGMLATVSCDADAGTITVMILFYRVKVLAFATTKDKQWTLPSWDVPPYAAPLAFHGKIYMVQYPTYDGSLVFQIDPPPQAGLPPPPPKLVATCPVEELYDGYHLVECDSKILLAGYTDSSRSAVVIYKLEDIMLERFVPVTSIGDHALFLLNTSLSVSTKATPTVMAETVVFEGPSTEPMYMQYHLGTGTWCPAVDESGARGYDPGPRSLIQHIITCCIRSAWNKGLICSVKEEDKDGWLIWKVKRKFRHWS</sequence>
<organism evidence="1 2">
    <name type="scientific">Avena sativa</name>
    <name type="common">Oat</name>
    <dbReference type="NCBI Taxonomy" id="4498"/>
    <lineage>
        <taxon>Eukaryota</taxon>
        <taxon>Viridiplantae</taxon>
        <taxon>Streptophyta</taxon>
        <taxon>Embryophyta</taxon>
        <taxon>Tracheophyta</taxon>
        <taxon>Spermatophyta</taxon>
        <taxon>Magnoliopsida</taxon>
        <taxon>Liliopsida</taxon>
        <taxon>Poales</taxon>
        <taxon>Poaceae</taxon>
        <taxon>BOP clade</taxon>
        <taxon>Pooideae</taxon>
        <taxon>Poodae</taxon>
        <taxon>Poeae</taxon>
        <taxon>Poeae Chloroplast Group 1 (Aveneae type)</taxon>
        <taxon>Aveninae</taxon>
        <taxon>Avena</taxon>
    </lineage>
</organism>
<proteinExistence type="predicted"/>
<evidence type="ECO:0000313" key="2">
    <source>
        <dbReference type="Proteomes" id="UP001732700"/>
    </source>
</evidence>
<protein>
    <submittedName>
        <fullName evidence="1">Uncharacterized protein</fullName>
    </submittedName>
</protein>
<accession>A0ACD5WA40</accession>
<name>A0ACD5WA40_AVESA</name>